<proteinExistence type="predicted"/>
<dbReference type="Proteomes" id="UP001178281">
    <property type="component" value="Unassembled WGS sequence"/>
</dbReference>
<organism evidence="1 2">
    <name type="scientific">Tsukamurella strandjordii</name>
    <dbReference type="NCBI Taxonomy" id="147577"/>
    <lineage>
        <taxon>Bacteria</taxon>
        <taxon>Bacillati</taxon>
        <taxon>Actinomycetota</taxon>
        <taxon>Actinomycetes</taxon>
        <taxon>Mycobacteriales</taxon>
        <taxon>Tsukamurellaceae</taxon>
        <taxon>Tsukamurella</taxon>
    </lineage>
</organism>
<dbReference type="EMBL" id="JAUTIX010000009">
    <property type="protein sequence ID" value="MDP0400236.1"/>
    <property type="molecule type" value="Genomic_DNA"/>
</dbReference>
<dbReference type="AlphaFoldDB" id="A0AA90SSV4"/>
<comment type="caution">
    <text evidence="1">The sequence shown here is derived from an EMBL/GenBank/DDBJ whole genome shotgun (WGS) entry which is preliminary data.</text>
</comment>
<dbReference type="RefSeq" id="WP_305112668.1">
    <property type="nucleotide sequence ID" value="NZ_JAUTIX010000009.1"/>
</dbReference>
<keyword evidence="2" id="KW-1185">Reference proteome</keyword>
<sequence>MSSPSTPSFIKGIYEGLAKQIASQVAAVDSLPNPGDFPIFWVVNDSQTAAIMQAVVNAEQAADRITVITIDAWNALKGRS</sequence>
<protein>
    <submittedName>
        <fullName evidence="1">Uncharacterized protein</fullName>
    </submittedName>
</protein>
<reference evidence="1" key="1">
    <citation type="submission" date="2023-08" db="EMBL/GenBank/DDBJ databases">
        <title>The draft genome of Tsukamurella strandjordii strain 050030.</title>
        <authorList>
            <person name="Zhao F."/>
            <person name="Feng Y."/>
            <person name="Zong Z."/>
        </authorList>
    </citation>
    <scope>NUCLEOTIDE SEQUENCE</scope>
    <source>
        <strain evidence="1">050030</strain>
    </source>
</reference>
<evidence type="ECO:0000313" key="2">
    <source>
        <dbReference type="Proteomes" id="UP001178281"/>
    </source>
</evidence>
<evidence type="ECO:0000313" key="1">
    <source>
        <dbReference type="EMBL" id="MDP0400236.1"/>
    </source>
</evidence>
<accession>A0AA90SSV4</accession>
<gene>
    <name evidence="1" type="ORF">Q7X28_20155</name>
</gene>
<name>A0AA90SSV4_9ACTN</name>